<feature type="region of interest" description="Disordered" evidence="1">
    <location>
        <begin position="1"/>
        <end position="20"/>
    </location>
</feature>
<dbReference type="GeneID" id="27339735"/>
<gene>
    <name evidence="2" type="ORF">PV07_00541</name>
</gene>
<dbReference type="VEuPathDB" id="FungiDB:PV07_00541"/>
<dbReference type="EMBL" id="KN847040">
    <property type="protein sequence ID" value="KIW33713.1"/>
    <property type="molecule type" value="Genomic_DNA"/>
</dbReference>
<reference evidence="2 3" key="1">
    <citation type="submission" date="2015-01" db="EMBL/GenBank/DDBJ databases">
        <title>The Genome Sequence of Cladophialophora immunda CBS83496.</title>
        <authorList>
            <consortium name="The Broad Institute Genomics Platform"/>
            <person name="Cuomo C."/>
            <person name="de Hoog S."/>
            <person name="Gorbushina A."/>
            <person name="Stielow B."/>
            <person name="Teixiera M."/>
            <person name="Abouelleil A."/>
            <person name="Chapman S.B."/>
            <person name="Priest M."/>
            <person name="Young S.K."/>
            <person name="Wortman J."/>
            <person name="Nusbaum C."/>
            <person name="Birren B."/>
        </authorList>
    </citation>
    <scope>NUCLEOTIDE SEQUENCE [LARGE SCALE GENOMIC DNA]</scope>
    <source>
        <strain evidence="2 3">CBS 83496</strain>
    </source>
</reference>
<feature type="region of interest" description="Disordered" evidence="1">
    <location>
        <begin position="82"/>
        <end position="101"/>
    </location>
</feature>
<name>A0A0D2CR75_9EURO</name>
<dbReference type="HOGENOM" id="CLU_2084603_0_0_1"/>
<dbReference type="AlphaFoldDB" id="A0A0D2CR75"/>
<evidence type="ECO:0000256" key="1">
    <source>
        <dbReference type="SAM" id="MobiDB-lite"/>
    </source>
</evidence>
<accession>A0A0D2CR75</accession>
<dbReference type="RefSeq" id="XP_016253929.1">
    <property type="nucleotide sequence ID" value="XM_016387001.1"/>
</dbReference>
<evidence type="ECO:0000313" key="2">
    <source>
        <dbReference type="EMBL" id="KIW33713.1"/>
    </source>
</evidence>
<organism evidence="2 3">
    <name type="scientific">Cladophialophora immunda</name>
    <dbReference type="NCBI Taxonomy" id="569365"/>
    <lineage>
        <taxon>Eukaryota</taxon>
        <taxon>Fungi</taxon>
        <taxon>Dikarya</taxon>
        <taxon>Ascomycota</taxon>
        <taxon>Pezizomycotina</taxon>
        <taxon>Eurotiomycetes</taxon>
        <taxon>Chaetothyriomycetidae</taxon>
        <taxon>Chaetothyriales</taxon>
        <taxon>Herpotrichiellaceae</taxon>
        <taxon>Cladophialophora</taxon>
    </lineage>
</organism>
<evidence type="ECO:0000313" key="3">
    <source>
        <dbReference type="Proteomes" id="UP000054466"/>
    </source>
</evidence>
<dbReference type="Proteomes" id="UP000054466">
    <property type="component" value="Unassembled WGS sequence"/>
</dbReference>
<proteinExistence type="predicted"/>
<sequence length="117" mass="13367">MRQHIERKSSGLNRSDQGFSPPGYCFRSLSRNSLIPSSTLPQLLRHREPFALIIVYEVTECPYPEHDFFSDLSCGFREYSVSSPSLHRRPTSVAPWTRQPDGKRSIRDLLNASTDLA</sequence>
<protein>
    <submittedName>
        <fullName evidence="2">Uncharacterized protein</fullName>
    </submittedName>
</protein>
<keyword evidence="3" id="KW-1185">Reference proteome</keyword>